<dbReference type="KEGG" id="mflg:ABS361_08805"/>
<dbReference type="PANTHER" id="PTHR30606:SF9">
    <property type="entry name" value="LIPID A BIOSYNTHESIS LAUROYLTRANSFERASE"/>
    <property type="match status" value="1"/>
</dbReference>
<evidence type="ECO:0000256" key="2">
    <source>
        <dbReference type="ARBA" id="ARBA00022475"/>
    </source>
</evidence>
<dbReference type="GO" id="GO:0009247">
    <property type="term" value="P:glycolipid biosynthetic process"/>
    <property type="evidence" value="ECO:0007669"/>
    <property type="project" value="UniProtKB-ARBA"/>
</dbReference>
<dbReference type="GO" id="GO:0016746">
    <property type="term" value="F:acyltransferase activity"/>
    <property type="evidence" value="ECO:0007669"/>
    <property type="project" value="UniProtKB-KW"/>
</dbReference>
<dbReference type="GO" id="GO:0005886">
    <property type="term" value="C:plasma membrane"/>
    <property type="evidence" value="ECO:0007669"/>
    <property type="project" value="UniProtKB-SubCell"/>
</dbReference>
<feature type="region of interest" description="Disordered" evidence="7">
    <location>
        <begin position="1"/>
        <end position="96"/>
    </location>
</feature>
<protein>
    <submittedName>
        <fullName evidence="8">Lauroyl acyltransferase</fullName>
    </submittedName>
</protein>
<comment type="subcellular location">
    <subcellularLocation>
        <location evidence="1">Cell inner membrane</location>
    </subcellularLocation>
</comment>
<evidence type="ECO:0000256" key="3">
    <source>
        <dbReference type="ARBA" id="ARBA00022519"/>
    </source>
</evidence>
<organism evidence="8">
    <name type="scientific">Methyloraptor flagellatus</name>
    <dbReference type="NCBI Taxonomy" id="3162530"/>
    <lineage>
        <taxon>Bacteria</taxon>
        <taxon>Pseudomonadati</taxon>
        <taxon>Pseudomonadota</taxon>
        <taxon>Alphaproteobacteria</taxon>
        <taxon>Hyphomicrobiales</taxon>
        <taxon>Ancalomicrobiaceae</taxon>
        <taxon>Methyloraptor</taxon>
    </lineage>
</organism>
<dbReference type="EMBL" id="CP158568">
    <property type="protein sequence ID" value="XBY46300.1"/>
    <property type="molecule type" value="Genomic_DNA"/>
</dbReference>
<dbReference type="PANTHER" id="PTHR30606">
    <property type="entry name" value="LIPID A BIOSYNTHESIS LAUROYL ACYLTRANSFERASE"/>
    <property type="match status" value="1"/>
</dbReference>
<evidence type="ECO:0000256" key="7">
    <source>
        <dbReference type="SAM" id="MobiDB-lite"/>
    </source>
</evidence>
<dbReference type="CDD" id="cd07984">
    <property type="entry name" value="LPLAT_LABLAT-like"/>
    <property type="match status" value="1"/>
</dbReference>
<keyword evidence="6 8" id="KW-0012">Acyltransferase</keyword>
<keyword evidence="5" id="KW-0472">Membrane</keyword>
<evidence type="ECO:0000256" key="1">
    <source>
        <dbReference type="ARBA" id="ARBA00004533"/>
    </source>
</evidence>
<evidence type="ECO:0000256" key="4">
    <source>
        <dbReference type="ARBA" id="ARBA00022679"/>
    </source>
</evidence>
<keyword evidence="4" id="KW-0808">Transferase</keyword>
<feature type="compositionally biased region" description="Gly residues" evidence="7">
    <location>
        <begin position="11"/>
        <end position="27"/>
    </location>
</feature>
<evidence type="ECO:0000256" key="5">
    <source>
        <dbReference type="ARBA" id="ARBA00023136"/>
    </source>
</evidence>
<keyword evidence="3" id="KW-0997">Cell inner membrane</keyword>
<proteinExistence type="predicted"/>
<dbReference type="InterPro" id="IPR004960">
    <property type="entry name" value="LipA_acyltrans"/>
</dbReference>
<feature type="compositionally biased region" description="Basic and acidic residues" evidence="7">
    <location>
        <begin position="43"/>
        <end position="54"/>
    </location>
</feature>
<sequence length="389" mass="42004">MPEAPRSGRYAGQGAGLGRSGSTGGGQRRTPHGSFTKAAHRVHVMDRAATRDPADMTIDTESAHPTPETASSGTDGPARARPAASGPVVSGGSSADRPIRFSHRLEAAGLRLATGLMRLLPLDAASWFMGTCWRLVAPLTRRQRRVEAHLALAFPEKSADERRAIALAQWENLGRTFVEALMLDRIAADPSRIALPPAVVDGRPLTDFAANGLVLVSLHAGNWELATLAAMRMGLSPAGVYRPLSNPLSEAVLRREREPYYPGGLFSRREGSALARRIIQRTRAGGATAIVADLREAGGVTVRFFGHPASATPFPAMIARTTGVPVLAGRVIRTGGARFRVEIEPVPIPHTPDKAADIQAGTQAIHDLFERWIRERPEQWFWPHPKWTP</sequence>
<feature type="compositionally biased region" description="Low complexity" evidence="7">
    <location>
        <begin position="77"/>
        <end position="95"/>
    </location>
</feature>
<evidence type="ECO:0000256" key="6">
    <source>
        <dbReference type="ARBA" id="ARBA00023315"/>
    </source>
</evidence>
<dbReference type="Pfam" id="PF03279">
    <property type="entry name" value="Lip_A_acyltrans"/>
    <property type="match status" value="1"/>
</dbReference>
<keyword evidence="2" id="KW-1003">Cell membrane</keyword>
<reference evidence="8" key="1">
    <citation type="submission" date="2024-06" db="EMBL/GenBank/DDBJ databases">
        <title>Methylostella associata gen. nov., sp. nov., a novel Ancalomicrobiaceae-affiliated facultatively methylotrophic bacteria that feed on methanotrophs of the genus Methylococcus.</title>
        <authorList>
            <person name="Saltykova V."/>
            <person name="Danilova O.V."/>
            <person name="Oshkin I.Y."/>
            <person name="Belova S.E."/>
            <person name="Pimenov N.V."/>
            <person name="Dedysh S.N."/>
        </authorList>
    </citation>
    <scope>NUCLEOTIDE SEQUENCE</scope>
    <source>
        <strain evidence="8">S20</strain>
    </source>
</reference>
<gene>
    <name evidence="8" type="ORF">ABS361_08805</name>
</gene>
<dbReference type="RefSeq" id="WP_407051395.1">
    <property type="nucleotide sequence ID" value="NZ_CP158568.1"/>
</dbReference>
<accession>A0AAU7XDT2</accession>
<name>A0AAU7XDT2_9HYPH</name>
<dbReference type="AlphaFoldDB" id="A0AAU7XDT2"/>
<evidence type="ECO:0000313" key="8">
    <source>
        <dbReference type="EMBL" id="XBY46300.1"/>
    </source>
</evidence>